<evidence type="ECO:0000259" key="6">
    <source>
        <dbReference type="PROSITE" id="PS51372"/>
    </source>
</evidence>
<proteinExistence type="predicted"/>
<organism evidence="7 8">
    <name type="scientific">Jeotgalibaca porci</name>
    <dbReference type="NCBI Taxonomy" id="1868793"/>
    <lineage>
        <taxon>Bacteria</taxon>
        <taxon>Bacillati</taxon>
        <taxon>Bacillota</taxon>
        <taxon>Bacilli</taxon>
        <taxon>Lactobacillales</taxon>
        <taxon>Carnobacteriaceae</taxon>
        <taxon>Jeotgalibaca</taxon>
    </lineage>
</organism>
<dbReference type="PANTHER" id="PTHR30185">
    <property type="entry name" value="CRYPTIC BETA-GLUCOSIDE BGL OPERON ANTITERMINATOR"/>
    <property type="match status" value="1"/>
</dbReference>
<evidence type="ECO:0000313" key="8">
    <source>
        <dbReference type="Proteomes" id="UP000501830"/>
    </source>
</evidence>
<evidence type="ECO:0000256" key="4">
    <source>
        <dbReference type="ARBA" id="ARBA00023159"/>
    </source>
</evidence>
<gene>
    <name evidence="7" type="ORF">G7058_03720</name>
</gene>
<evidence type="ECO:0000313" key="7">
    <source>
        <dbReference type="EMBL" id="QIK51242.1"/>
    </source>
</evidence>
<dbReference type="Proteomes" id="UP000501830">
    <property type="component" value="Chromosome"/>
</dbReference>
<dbReference type="GO" id="GO:0006355">
    <property type="term" value="P:regulation of DNA-templated transcription"/>
    <property type="evidence" value="ECO:0007669"/>
    <property type="project" value="InterPro"/>
</dbReference>
<keyword evidence="5" id="KW-0804">Transcription</keyword>
<keyword evidence="2" id="KW-0677">Repeat</keyword>
<feature type="domain" description="PRD" evidence="6">
    <location>
        <begin position="284"/>
        <end position="391"/>
    </location>
</feature>
<dbReference type="GO" id="GO:0009401">
    <property type="term" value="P:phosphoenolpyruvate-dependent sugar phosphotransferase system"/>
    <property type="evidence" value="ECO:0007669"/>
    <property type="project" value="InterPro"/>
</dbReference>
<reference evidence="7 8" key="1">
    <citation type="journal article" date="2017" name="Int. J. Syst. Evol. Microbiol.">
        <title>Jeotgalibaca porci sp. nov. and Jeotgalibaca arthritidis sp. nov., isolated from pigs, and emended description of the genus Jeotgalibaca.</title>
        <authorList>
            <person name="Zamora L."/>
            <person name="Perez-Sancho M."/>
            <person name="Dominguez L."/>
            <person name="Fernandez-Garayzabal J.F."/>
            <person name="Vela A.I."/>
        </authorList>
    </citation>
    <scope>NUCLEOTIDE SEQUENCE [LARGE SCALE GENOMIC DNA]</scope>
    <source>
        <strain evidence="7 8">CCUG 69148</strain>
    </source>
</reference>
<dbReference type="PANTHER" id="PTHR30185:SF18">
    <property type="entry name" value="TRANSCRIPTIONAL REGULATOR MTLR"/>
    <property type="match status" value="1"/>
</dbReference>
<dbReference type="SUPFAM" id="SSF63520">
    <property type="entry name" value="PTS-regulatory domain, PRD"/>
    <property type="match status" value="1"/>
</dbReference>
<dbReference type="InterPro" id="IPR050661">
    <property type="entry name" value="BglG_antiterminators"/>
</dbReference>
<dbReference type="InterPro" id="IPR036634">
    <property type="entry name" value="PRD_sf"/>
</dbReference>
<evidence type="ECO:0000256" key="3">
    <source>
        <dbReference type="ARBA" id="ARBA00023015"/>
    </source>
</evidence>
<keyword evidence="4" id="KW-0010">Activator</keyword>
<dbReference type="SUPFAM" id="SSF52794">
    <property type="entry name" value="PTS system IIB component-like"/>
    <property type="match status" value="1"/>
</dbReference>
<dbReference type="RefSeq" id="WP_166062294.1">
    <property type="nucleotide sequence ID" value="NZ_CP049889.1"/>
</dbReference>
<keyword evidence="3" id="KW-0805">Transcription regulation</keyword>
<dbReference type="CDD" id="cd05568">
    <property type="entry name" value="PTS_IIB_bgl_like"/>
    <property type="match status" value="1"/>
</dbReference>
<keyword evidence="1" id="KW-0808">Transferase</keyword>
<dbReference type="Gene3D" id="1.10.1790.10">
    <property type="entry name" value="PRD domain"/>
    <property type="match status" value="1"/>
</dbReference>
<dbReference type="GeneID" id="94552374"/>
<dbReference type="PROSITE" id="PS51372">
    <property type="entry name" value="PRD_2"/>
    <property type="match status" value="1"/>
</dbReference>
<dbReference type="AlphaFoldDB" id="A0A6G7WG77"/>
<dbReference type="Gene3D" id="3.40.50.2300">
    <property type="match status" value="1"/>
</dbReference>
<sequence>MLKTETILLINYLHQTKEKDTEKIILSLDESRKKLWYEISVINNFLVEGGLQTIELHAGQLFNQDEETEKWTKLLVEQELDSYQFPEERIPLLIIHIACAQQPLSAKKLQNYFRLSRSSVLADVKRLRDYIEDYELVLLYDKAEGYIFKGDEMKVRRLLENAISHLQHISYLKKSAHYFEVIWGKSLEINEHYAYILNYSKNNLLSFVESRLEELIYNICFNKIRKNTKPINFSKNDTQQLKDQPAYTLSATLVKDIFNHSNEAEILFWETRLLNVLQGEKYTVDAHYFNKLTAKIILHIQQITGINFSESTTLHKTLYQHLVPAYFRMKFDLYYENPLVDKVKKEYQNLFYLIKKGLEPLEQEIGKCVSESEIAYFTIHFGGYLHLKEKTEENTRLRALAICLNGISSSLVMTAGLREIFPEIDFIEQHSIQEALLMSENQYDLVFSTISFPSEKKVYITKSWVRIQFLLEGLGHGMVLLRIMAGRLLIQRQP</sequence>
<evidence type="ECO:0000256" key="5">
    <source>
        <dbReference type="ARBA" id="ARBA00023163"/>
    </source>
</evidence>
<dbReference type="KEGG" id="jpo:G7058_03720"/>
<name>A0A6G7WG77_9LACT</name>
<dbReference type="InterPro" id="IPR007737">
    <property type="entry name" value="Mga_HTH"/>
</dbReference>
<protein>
    <submittedName>
        <fullName evidence="7">Transcription antiterminator</fullName>
    </submittedName>
</protein>
<evidence type="ECO:0000256" key="2">
    <source>
        <dbReference type="ARBA" id="ARBA00022737"/>
    </source>
</evidence>
<accession>A0A6G7WG77</accession>
<dbReference type="EMBL" id="CP049889">
    <property type="protein sequence ID" value="QIK51242.1"/>
    <property type="molecule type" value="Genomic_DNA"/>
</dbReference>
<dbReference type="Pfam" id="PF00874">
    <property type="entry name" value="PRD"/>
    <property type="match status" value="1"/>
</dbReference>
<dbReference type="InterPro" id="IPR036095">
    <property type="entry name" value="PTS_EIIB-like_sf"/>
</dbReference>
<dbReference type="GO" id="GO:0008982">
    <property type="term" value="F:protein-N(PI)-phosphohistidine-sugar phosphotransferase activity"/>
    <property type="evidence" value="ECO:0007669"/>
    <property type="project" value="InterPro"/>
</dbReference>
<evidence type="ECO:0000256" key="1">
    <source>
        <dbReference type="ARBA" id="ARBA00022679"/>
    </source>
</evidence>
<dbReference type="Pfam" id="PF05043">
    <property type="entry name" value="Mga"/>
    <property type="match status" value="1"/>
</dbReference>
<keyword evidence="8" id="KW-1185">Reference proteome</keyword>
<dbReference type="InterPro" id="IPR011608">
    <property type="entry name" value="PRD"/>
</dbReference>